<dbReference type="RefSeq" id="WP_377004968.1">
    <property type="nucleotide sequence ID" value="NZ_JBHSGG010000033.1"/>
</dbReference>
<dbReference type="EMBL" id="JBHSGG010000033">
    <property type="protein sequence ID" value="MFC4728899.1"/>
    <property type="molecule type" value="Genomic_DNA"/>
</dbReference>
<evidence type="ECO:0000256" key="2">
    <source>
        <dbReference type="SAM" id="Phobius"/>
    </source>
</evidence>
<accession>A0ABV9NP44</accession>
<sequence length="227" mass="23672">MTASRDHHDPHAPLDAEERALAERLSGLPRTEPPAALDAAIRAHAARAVGRRPAPALWGLGTAAAAVLALAVFWEVAPDTGTRDETALAPPLQETRRAAPTGQPEIAAMRAEVAPAEEAPAATLQAQRAADVAALRLPSEDAPSVDPAEVAATPVAPPAEAPVPEPAPVEALPPVRLDVALGPGAWIERIRAREAAGDRSGAVESLRLFRARHPEIAVPDDLEPLLR</sequence>
<evidence type="ECO:0000256" key="1">
    <source>
        <dbReference type="SAM" id="MobiDB-lite"/>
    </source>
</evidence>
<evidence type="ECO:0000313" key="4">
    <source>
        <dbReference type="Proteomes" id="UP001595892"/>
    </source>
</evidence>
<proteinExistence type="predicted"/>
<keyword evidence="2" id="KW-1133">Transmembrane helix</keyword>
<keyword evidence="4" id="KW-1185">Reference proteome</keyword>
<dbReference type="Proteomes" id="UP001595892">
    <property type="component" value="Unassembled WGS sequence"/>
</dbReference>
<feature type="transmembrane region" description="Helical" evidence="2">
    <location>
        <begin position="56"/>
        <end position="74"/>
    </location>
</feature>
<organism evidence="3 4">
    <name type="scientific">Coralloluteibacterium thermophilum</name>
    <dbReference type="NCBI Taxonomy" id="2707049"/>
    <lineage>
        <taxon>Bacteria</taxon>
        <taxon>Pseudomonadati</taxon>
        <taxon>Pseudomonadota</taxon>
        <taxon>Gammaproteobacteria</taxon>
        <taxon>Lysobacterales</taxon>
        <taxon>Lysobacteraceae</taxon>
        <taxon>Coralloluteibacterium</taxon>
    </lineage>
</organism>
<reference evidence="4" key="1">
    <citation type="journal article" date="2019" name="Int. J. Syst. Evol. Microbiol.">
        <title>The Global Catalogue of Microorganisms (GCM) 10K type strain sequencing project: providing services to taxonomists for standard genome sequencing and annotation.</title>
        <authorList>
            <consortium name="The Broad Institute Genomics Platform"/>
            <consortium name="The Broad Institute Genome Sequencing Center for Infectious Disease"/>
            <person name="Wu L."/>
            <person name="Ma J."/>
        </authorList>
    </citation>
    <scope>NUCLEOTIDE SEQUENCE [LARGE SCALE GENOMIC DNA]</scope>
    <source>
        <strain evidence="4">CGMCC 1.13574</strain>
    </source>
</reference>
<evidence type="ECO:0000313" key="3">
    <source>
        <dbReference type="EMBL" id="MFC4728899.1"/>
    </source>
</evidence>
<keyword evidence="2" id="KW-0472">Membrane</keyword>
<protein>
    <recommendedName>
        <fullName evidence="5">Peptidoglycan-binding protein</fullName>
    </recommendedName>
</protein>
<gene>
    <name evidence="3" type="ORF">ACFO3Q_12045</name>
</gene>
<feature type="region of interest" description="Disordered" evidence="1">
    <location>
        <begin position="1"/>
        <end position="23"/>
    </location>
</feature>
<evidence type="ECO:0008006" key="5">
    <source>
        <dbReference type="Google" id="ProtNLM"/>
    </source>
</evidence>
<name>A0ABV9NP44_9GAMM</name>
<feature type="compositionally biased region" description="Basic and acidic residues" evidence="1">
    <location>
        <begin position="1"/>
        <end position="22"/>
    </location>
</feature>
<feature type="region of interest" description="Disordered" evidence="1">
    <location>
        <begin position="82"/>
        <end position="103"/>
    </location>
</feature>
<keyword evidence="2" id="KW-0812">Transmembrane</keyword>
<comment type="caution">
    <text evidence="3">The sequence shown here is derived from an EMBL/GenBank/DDBJ whole genome shotgun (WGS) entry which is preliminary data.</text>
</comment>